<feature type="non-terminal residue" evidence="1">
    <location>
        <position position="52"/>
    </location>
</feature>
<keyword evidence="2" id="KW-1185">Reference proteome</keyword>
<dbReference type="Proteomes" id="UP000824469">
    <property type="component" value="Unassembled WGS sequence"/>
</dbReference>
<organism evidence="1 2">
    <name type="scientific">Taxus chinensis</name>
    <name type="common">Chinese yew</name>
    <name type="synonym">Taxus wallichiana var. chinensis</name>
    <dbReference type="NCBI Taxonomy" id="29808"/>
    <lineage>
        <taxon>Eukaryota</taxon>
        <taxon>Viridiplantae</taxon>
        <taxon>Streptophyta</taxon>
        <taxon>Embryophyta</taxon>
        <taxon>Tracheophyta</taxon>
        <taxon>Spermatophyta</taxon>
        <taxon>Pinopsida</taxon>
        <taxon>Pinidae</taxon>
        <taxon>Conifers II</taxon>
        <taxon>Cupressales</taxon>
        <taxon>Taxaceae</taxon>
        <taxon>Taxus</taxon>
    </lineage>
</organism>
<evidence type="ECO:0000313" key="1">
    <source>
        <dbReference type="EMBL" id="KAH9306074.1"/>
    </source>
</evidence>
<protein>
    <submittedName>
        <fullName evidence="1">Uncharacterized protein</fullName>
    </submittedName>
</protein>
<feature type="non-terminal residue" evidence="1">
    <location>
        <position position="1"/>
    </location>
</feature>
<gene>
    <name evidence="1" type="ORF">KI387_010478</name>
</gene>
<accession>A0AA38FLI1</accession>
<name>A0AA38FLI1_TAXCH</name>
<dbReference type="EMBL" id="JAHRHJ020000008">
    <property type="protein sequence ID" value="KAH9306074.1"/>
    <property type="molecule type" value="Genomic_DNA"/>
</dbReference>
<evidence type="ECO:0000313" key="2">
    <source>
        <dbReference type="Proteomes" id="UP000824469"/>
    </source>
</evidence>
<proteinExistence type="predicted"/>
<comment type="caution">
    <text evidence="1">The sequence shown here is derived from an EMBL/GenBank/DDBJ whole genome shotgun (WGS) entry which is preliminary data.</text>
</comment>
<sequence>EWEGLIMDFGDGELTWPQGIQVDQLSGTLSVSGRLHQIRSSGDHIGHFRHGP</sequence>
<reference evidence="1 2" key="1">
    <citation type="journal article" date="2021" name="Nat. Plants">
        <title>The Taxus genome provides insights into paclitaxel biosynthesis.</title>
        <authorList>
            <person name="Xiong X."/>
            <person name="Gou J."/>
            <person name="Liao Q."/>
            <person name="Li Y."/>
            <person name="Zhou Q."/>
            <person name="Bi G."/>
            <person name="Li C."/>
            <person name="Du R."/>
            <person name="Wang X."/>
            <person name="Sun T."/>
            <person name="Guo L."/>
            <person name="Liang H."/>
            <person name="Lu P."/>
            <person name="Wu Y."/>
            <person name="Zhang Z."/>
            <person name="Ro D.K."/>
            <person name="Shang Y."/>
            <person name="Huang S."/>
            <person name="Yan J."/>
        </authorList>
    </citation>
    <scope>NUCLEOTIDE SEQUENCE [LARGE SCALE GENOMIC DNA]</scope>
    <source>
        <strain evidence="1">Ta-2019</strain>
    </source>
</reference>
<dbReference type="AlphaFoldDB" id="A0AA38FLI1"/>